<proteinExistence type="predicted"/>
<evidence type="ECO:0000256" key="2">
    <source>
        <dbReference type="ARBA" id="ARBA00001946"/>
    </source>
</evidence>
<evidence type="ECO:0000256" key="6">
    <source>
        <dbReference type="ARBA" id="ARBA00022801"/>
    </source>
</evidence>
<evidence type="ECO:0000259" key="9">
    <source>
        <dbReference type="Pfam" id="PF03372"/>
    </source>
</evidence>
<evidence type="ECO:0000256" key="8">
    <source>
        <dbReference type="ARBA" id="ARBA00023204"/>
    </source>
</evidence>
<dbReference type="PANTHER" id="PTHR15822">
    <property type="entry name" value="TRAF AND TNF RECEPTOR-ASSOCIATED PROTEIN"/>
    <property type="match status" value="1"/>
</dbReference>
<keyword evidence="4" id="KW-0479">Metal-binding</keyword>
<dbReference type="EMBL" id="FNSH01000001">
    <property type="protein sequence ID" value="SEB57848.1"/>
    <property type="molecule type" value="Genomic_DNA"/>
</dbReference>
<keyword evidence="6 10" id="KW-0378">Hydrolase</keyword>
<dbReference type="SUPFAM" id="SSF56219">
    <property type="entry name" value="DNase I-like"/>
    <property type="match status" value="1"/>
</dbReference>
<dbReference type="Proteomes" id="UP000183687">
    <property type="component" value="Unassembled WGS sequence"/>
</dbReference>
<comment type="caution">
    <text evidence="10">The sequence shown here is derived from an EMBL/GenBank/DDBJ whole genome shotgun (WGS) entry which is preliminary data.</text>
</comment>
<evidence type="ECO:0000313" key="10">
    <source>
        <dbReference type="EMBL" id="SEB57848.1"/>
    </source>
</evidence>
<dbReference type="Gene3D" id="3.60.10.10">
    <property type="entry name" value="Endonuclease/exonuclease/phosphatase"/>
    <property type="match status" value="1"/>
</dbReference>
<keyword evidence="3" id="KW-0540">Nuclease</keyword>
<keyword evidence="5" id="KW-0227">DNA damage</keyword>
<evidence type="ECO:0000256" key="1">
    <source>
        <dbReference type="ARBA" id="ARBA00001936"/>
    </source>
</evidence>
<reference evidence="10 11" key="1">
    <citation type="submission" date="2016-10" db="EMBL/GenBank/DDBJ databases">
        <authorList>
            <person name="Varghese N."/>
            <person name="Submissions S."/>
        </authorList>
    </citation>
    <scope>NUCLEOTIDE SEQUENCE [LARGE SCALE GENOMIC DNA]</scope>
    <source>
        <strain evidence="10 11">DSM 20586</strain>
    </source>
</reference>
<name>A0AB38A5Z6_9ACTN</name>
<evidence type="ECO:0000256" key="4">
    <source>
        <dbReference type="ARBA" id="ARBA00022723"/>
    </source>
</evidence>
<organism evidence="10 11">
    <name type="scientific">Atopobium minutum</name>
    <dbReference type="NCBI Taxonomy" id="1381"/>
    <lineage>
        <taxon>Bacteria</taxon>
        <taxon>Bacillati</taxon>
        <taxon>Actinomycetota</taxon>
        <taxon>Coriobacteriia</taxon>
        <taxon>Coriobacteriales</taxon>
        <taxon>Atopobiaceae</taxon>
        <taxon>Atopobium</taxon>
    </lineage>
</organism>
<gene>
    <name evidence="10" type="ORF">SAMN04489746_0650</name>
</gene>
<dbReference type="RefSeq" id="WP_002563250.1">
    <property type="nucleotide sequence ID" value="NZ_FNSH01000001.1"/>
</dbReference>
<evidence type="ECO:0000256" key="5">
    <source>
        <dbReference type="ARBA" id="ARBA00022763"/>
    </source>
</evidence>
<comment type="cofactor">
    <cofactor evidence="1">
        <name>Mn(2+)</name>
        <dbReference type="ChEBI" id="CHEBI:29035"/>
    </cofactor>
</comment>
<dbReference type="InterPro" id="IPR005135">
    <property type="entry name" value="Endo/exonuclease/phosphatase"/>
</dbReference>
<evidence type="ECO:0000256" key="3">
    <source>
        <dbReference type="ARBA" id="ARBA00022722"/>
    </source>
</evidence>
<dbReference type="GO" id="GO:0046872">
    <property type="term" value="F:metal ion binding"/>
    <property type="evidence" value="ECO:0007669"/>
    <property type="project" value="UniProtKB-KW"/>
</dbReference>
<evidence type="ECO:0000256" key="7">
    <source>
        <dbReference type="ARBA" id="ARBA00022842"/>
    </source>
</evidence>
<comment type="cofactor">
    <cofactor evidence="2">
        <name>Mg(2+)</name>
        <dbReference type="ChEBI" id="CHEBI:18420"/>
    </cofactor>
</comment>
<evidence type="ECO:0000313" key="11">
    <source>
        <dbReference type="Proteomes" id="UP000183687"/>
    </source>
</evidence>
<protein>
    <submittedName>
        <fullName evidence="10">Metal-dependent hydrolase, endonuclease/exonuclease/phosphatase family</fullName>
    </submittedName>
</protein>
<feature type="domain" description="Endonuclease/exonuclease/phosphatase" evidence="9">
    <location>
        <begin position="62"/>
        <end position="307"/>
    </location>
</feature>
<dbReference type="GO" id="GO:0006281">
    <property type="term" value="P:DNA repair"/>
    <property type="evidence" value="ECO:0007669"/>
    <property type="project" value="UniProtKB-KW"/>
</dbReference>
<dbReference type="GO" id="GO:0004519">
    <property type="term" value="F:endonuclease activity"/>
    <property type="evidence" value="ECO:0007669"/>
    <property type="project" value="UniProtKB-KW"/>
</dbReference>
<dbReference type="Pfam" id="PF03372">
    <property type="entry name" value="Exo_endo_phos"/>
    <property type="match status" value="1"/>
</dbReference>
<keyword evidence="8" id="KW-0234">DNA repair</keyword>
<dbReference type="AlphaFoldDB" id="A0AB38A5Z6"/>
<dbReference type="InterPro" id="IPR036691">
    <property type="entry name" value="Endo/exonu/phosph_ase_sf"/>
</dbReference>
<keyword evidence="10" id="KW-0255">Endonuclease</keyword>
<dbReference type="InterPro" id="IPR051547">
    <property type="entry name" value="TDP2-like"/>
</dbReference>
<dbReference type="PANTHER" id="PTHR15822:SF4">
    <property type="entry name" value="TYROSYL-DNA PHOSPHODIESTERASE 2"/>
    <property type="match status" value="1"/>
</dbReference>
<accession>A0AB38A5Z6</accession>
<sequence length="358" mass="39240">MIRKVLKTLGILVCAIVLAALAFIGWLSITEFKPADTEAVTVEGNAGDAGSTISKDKAFSIVSWNIGYGGLSKEADFFMDGGKNVTSVSKDGVQSNITHIKSTLQSLNPDFVFLQEVDANSNRSYGINEEKDLQTAFPDGWTYAFARNFQVGFVPYPLPPIGHVESGIQTLASAQPREAERIQLPIPFKWPVSMSNLKRCLLVERFPIQGSTAELVLINLHLEAYDEGEGKAAQTAQLANLMKQERAKGNYVIAGGDLNQSFSNIDTSAYPARGSKLWQAGMLDTSQFSDGFTAVMDTTTPSCRSLDRPYDANDKNFQFYMIDGFIVSDNVQIDTVKTIDTGFEYTDHNPVKLTVSLK</sequence>
<keyword evidence="7" id="KW-0460">Magnesium</keyword>
<dbReference type="GO" id="GO:0016787">
    <property type="term" value="F:hydrolase activity"/>
    <property type="evidence" value="ECO:0007669"/>
    <property type="project" value="UniProtKB-KW"/>
</dbReference>